<dbReference type="CDD" id="cd00093">
    <property type="entry name" value="HTH_XRE"/>
    <property type="match status" value="1"/>
</dbReference>
<dbReference type="SMART" id="SM00530">
    <property type="entry name" value="HTH_XRE"/>
    <property type="match status" value="1"/>
</dbReference>
<dbReference type="RefSeq" id="WP_310069343.1">
    <property type="nucleotide sequence ID" value="NZ_JAVDVX010000001.1"/>
</dbReference>
<accession>A0ABU1UUY2</accession>
<evidence type="ECO:0000259" key="2">
    <source>
        <dbReference type="PROSITE" id="PS50943"/>
    </source>
</evidence>
<protein>
    <submittedName>
        <fullName evidence="3">Transcriptional regulator with XRE-family HTH domain</fullName>
    </submittedName>
</protein>
<dbReference type="PROSITE" id="PS50943">
    <property type="entry name" value="HTH_CROC1"/>
    <property type="match status" value="1"/>
</dbReference>
<reference evidence="3 4" key="1">
    <citation type="submission" date="2023-07" db="EMBL/GenBank/DDBJ databases">
        <title>Sorghum-associated microbial communities from plants grown in Nebraska, USA.</title>
        <authorList>
            <person name="Schachtman D."/>
        </authorList>
    </citation>
    <scope>NUCLEOTIDE SEQUENCE [LARGE SCALE GENOMIC DNA]</scope>
    <source>
        <strain evidence="3 4">BE190</strain>
    </source>
</reference>
<dbReference type="SUPFAM" id="SSF47413">
    <property type="entry name" value="lambda repressor-like DNA-binding domains"/>
    <property type="match status" value="1"/>
</dbReference>
<gene>
    <name evidence="3" type="ORF">J2X05_000977</name>
</gene>
<organism evidence="3 4">
    <name type="scientific">Cellvibrio fibrivorans</name>
    <dbReference type="NCBI Taxonomy" id="126350"/>
    <lineage>
        <taxon>Bacteria</taxon>
        <taxon>Pseudomonadati</taxon>
        <taxon>Pseudomonadota</taxon>
        <taxon>Gammaproteobacteria</taxon>
        <taxon>Cellvibrionales</taxon>
        <taxon>Cellvibrionaceae</taxon>
        <taxon>Cellvibrio</taxon>
    </lineage>
</organism>
<dbReference type="InterPro" id="IPR010982">
    <property type="entry name" value="Lambda_DNA-bd_dom_sf"/>
</dbReference>
<sequence length="217" mass="23824">MDMKAKSSLIRKYRTERLWSQEQLAEMTGLGLRTIQRLEARGSGSQESIKALAAVFNVEADTLFWRDGAYQAYKHKQWGFVTLAGISMVAALVLAINDLAVALPAAGIGVLFGVLTLVAIAFSSMTIEVNESEISWYFGPGLFKKSLPLEEVGQCKKVKNPIWMGFGIHAYGTGWIYNVSGLLGVEIELKGGSFIRLGTDQPNYLIQAIEDAKDNVE</sequence>
<dbReference type="Proteomes" id="UP001253595">
    <property type="component" value="Unassembled WGS sequence"/>
</dbReference>
<comment type="caution">
    <text evidence="3">The sequence shown here is derived from an EMBL/GenBank/DDBJ whole genome shotgun (WGS) entry which is preliminary data.</text>
</comment>
<keyword evidence="1" id="KW-0812">Transmembrane</keyword>
<proteinExistence type="predicted"/>
<evidence type="ECO:0000256" key="1">
    <source>
        <dbReference type="SAM" id="Phobius"/>
    </source>
</evidence>
<feature type="transmembrane region" description="Helical" evidence="1">
    <location>
        <begin position="78"/>
        <end position="96"/>
    </location>
</feature>
<evidence type="ECO:0000313" key="4">
    <source>
        <dbReference type="Proteomes" id="UP001253595"/>
    </source>
</evidence>
<keyword evidence="1" id="KW-1133">Transmembrane helix</keyword>
<dbReference type="EMBL" id="JAVDVX010000001">
    <property type="protein sequence ID" value="MDR7088974.1"/>
    <property type="molecule type" value="Genomic_DNA"/>
</dbReference>
<keyword evidence="4" id="KW-1185">Reference proteome</keyword>
<feature type="transmembrane region" description="Helical" evidence="1">
    <location>
        <begin position="102"/>
        <end position="122"/>
    </location>
</feature>
<dbReference type="Gene3D" id="1.10.260.40">
    <property type="entry name" value="lambda repressor-like DNA-binding domains"/>
    <property type="match status" value="1"/>
</dbReference>
<dbReference type="Pfam" id="PF01381">
    <property type="entry name" value="HTH_3"/>
    <property type="match status" value="1"/>
</dbReference>
<name>A0ABU1UUY2_9GAMM</name>
<dbReference type="InterPro" id="IPR001387">
    <property type="entry name" value="Cro/C1-type_HTH"/>
</dbReference>
<evidence type="ECO:0000313" key="3">
    <source>
        <dbReference type="EMBL" id="MDR7088974.1"/>
    </source>
</evidence>
<keyword evidence="1" id="KW-0472">Membrane</keyword>
<feature type="domain" description="HTH cro/C1-type" evidence="2">
    <location>
        <begin position="10"/>
        <end position="63"/>
    </location>
</feature>